<dbReference type="SUPFAM" id="SSF57756">
    <property type="entry name" value="Retrovirus zinc finger-like domains"/>
    <property type="match status" value="1"/>
</dbReference>
<gene>
    <name evidence="4" type="ORF">Ae201684_008851</name>
</gene>
<comment type="caution">
    <text evidence="4">The sequence shown here is derived from an EMBL/GenBank/DDBJ whole genome shotgun (WGS) entry which is preliminary data.</text>
</comment>
<evidence type="ECO:0000256" key="2">
    <source>
        <dbReference type="SAM" id="MobiDB-lite"/>
    </source>
</evidence>
<keyword evidence="5" id="KW-1185">Reference proteome</keyword>
<feature type="compositionally biased region" description="Basic and acidic residues" evidence="2">
    <location>
        <begin position="228"/>
        <end position="252"/>
    </location>
</feature>
<sequence>MKFLSSHIKAPEIESFDREHLVAWLKKRTKHESDVRSAATEYGMAWQSYTKKWMDSIPRNMLEVLCKIKLKIDIRDLTGERFHQYIRNIVETTPTMKRVTECEIKKALNDVLMKTKGDVNSRLLEFMDQLYTAVKDNCLQQSTEDKNCRKVFIRIAITKIRTLTLQGQVRENYNVDPRCHKLEGLCELIEEQMEIHRTAEELVEKHAMTPVKREREDSFSSASPSPEPKTKFSRPHDRKDAGSPEASHRSRQGDLQANTRHNQRISKYGPTSGQDNKPKVKFDVKPSGVCYNCRKPGHLMANCPDRTSSSERKVKKIANAASRNRYMQRKKAKRAKNESGQERFININSALDCLYCPDTGAEIDVIPKSILKQLQAKCPNLEIVQLREPLAASAATIKASKHMPTWN</sequence>
<feature type="compositionally biased region" description="Basic and acidic residues" evidence="2">
    <location>
        <begin position="206"/>
        <end position="218"/>
    </location>
</feature>
<dbReference type="SMART" id="SM00343">
    <property type="entry name" value="ZnF_C2HC"/>
    <property type="match status" value="1"/>
</dbReference>
<name>A0A6G0X3L5_9STRA</name>
<proteinExistence type="predicted"/>
<dbReference type="GO" id="GO:0003676">
    <property type="term" value="F:nucleic acid binding"/>
    <property type="evidence" value="ECO:0007669"/>
    <property type="project" value="InterPro"/>
</dbReference>
<reference evidence="4 5" key="1">
    <citation type="submission" date="2019-07" db="EMBL/GenBank/DDBJ databases">
        <title>Genomics analysis of Aphanomyces spp. identifies a new class of oomycete effector associated with host adaptation.</title>
        <authorList>
            <person name="Gaulin E."/>
        </authorList>
    </citation>
    <scope>NUCLEOTIDE SEQUENCE [LARGE SCALE GENOMIC DNA]</scope>
    <source>
        <strain evidence="4 5">ATCC 201684</strain>
    </source>
</reference>
<evidence type="ECO:0000313" key="4">
    <source>
        <dbReference type="EMBL" id="KAF0734391.1"/>
    </source>
</evidence>
<dbReference type="AlphaFoldDB" id="A0A6G0X3L5"/>
<feature type="region of interest" description="Disordered" evidence="2">
    <location>
        <begin position="206"/>
        <end position="281"/>
    </location>
</feature>
<protein>
    <recommendedName>
        <fullName evidence="3">CCHC-type domain-containing protein</fullName>
    </recommendedName>
</protein>
<keyword evidence="1" id="KW-0479">Metal-binding</keyword>
<dbReference type="Pfam" id="PF00098">
    <property type="entry name" value="zf-CCHC"/>
    <property type="match status" value="1"/>
</dbReference>
<dbReference type="GO" id="GO:0008270">
    <property type="term" value="F:zinc ion binding"/>
    <property type="evidence" value="ECO:0007669"/>
    <property type="project" value="UniProtKB-KW"/>
</dbReference>
<evidence type="ECO:0000313" key="5">
    <source>
        <dbReference type="Proteomes" id="UP000481153"/>
    </source>
</evidence>
<accession>A0A6G0X3L5</accession>
<organism evidence="4 5">
    <name type="scientific">Aphanomyces euteiches</name>
    <dbReference type="NCBI Taxonomy" id="100861"/>
    <lineage>
        <taxon>Eukaryota</taxon>
        <taxon>Sar</taxon>
        <taxon>Stramenopiles</taxon>
        <taxon>Oomycota</taxon>
        <taxon>Saprolegniomycetes</taxon>
        <taxon>Saprolegniales</taxon>
        <taxon>Verrucalvaceae</taxon>
        <taxon>Aphanomyces</taxon>
    </lineage>
</organism>
<dbReference type="EMBL" id="VJMJ01000114">
    <property type="protein sequence ID" value="KAF0734391.1"/>
    <property type="molecule type" value="Genomic_DNA"/>
</dbReference>
<dbReference type="Gene3D" id="4.10.60.10">
    <property type="entry name" value="Zinc finger, CCHC-type"/>
    <property type="match status" value="1"/>
</dbReference>
<dbReference type="VEuPathDB" id="FungiDB:AeMF1_012638"/>
<evidence type="ECO:0000259" key="3">
    <source>
        <dbReference type="PROSITE" id="PS50158"/>
    </source>
</evidence>
<evidence type="ECO:0000256" key="1">
    <source>
        <dbReference type="PROSITE-ProRule" id="PRU00047"/>
    </source>
</evidence>
<dbReference type="InterPro" id="IPR036875">
    <property type="entry name" value="Znf_CCHC_sf"/>
</dbReference>
<keyword evidence="1" id="KW-0863">Zinc-finger</keyword>
<dbReference type="Proteomes" id="UP000481153">
    <property type="component" value="Unassembled WGS sequence"/>
</dbReference>
<dbReference type="InterPro" id="IPR001878">
    <property type="entry name" value="Znf_CCHC"/>
</dbReference>
<dbReference type="PROSITE" id="PS50158">
    <property type="entry name" value="ZF_CCHC"/>
    <property type="match status" value="1"/>
</dbReference>
<feature type="domain" description="CCHC-type" evidence="3">
    <location>
        <begin position="290"/>
        <end position="305"/>
    </location>
</feature>
<keyword evidence="1" id="KW-0862">Zinc</keyword>